<sequence length="60" mass="6931">MGSAQAKQLAHELTIEYIKANPSYLQDVRDNIPQMVDKIADVNKRFYDAIIHHEVLTTLY</sequence>
<comment type="caution">
    <text evidence="1">The sequence shown here is derived from an EMBL/GenBank/DDBJ whole genome shotgun (WGS) entry which is preliminary data.</text>
</comment>
<dbReference type="AlphaFoldDB" id="A0A844F786"/>
<gene>
    <name evidence="1" type="ORF">FYJ37_01030</name>
</gene>
<reference evidence="1 2" key="1">
    <citation type="submission" date="2019-08" db="EMBL/GenBank/DDBJ databases">
        <title>In-depth cultivation of the pig gut microbiome towards novel bacterial diversity and tailored functional studies.</title>
        <authorList>
            <person name="Wylensek D."/>
            <person name="Hitch T.C.A."/>
            <person name="Clavel T."/>
        </authorList>
    </citation>
    <scope>NUCLEOTIDE SEQUENCE [LARGE SCALE GENOMIC DNA]</scope>
    <source>
        <strain evidence="1 2">BL-389-WT-3D</strain>
    </source>
</reference>
<dbReference type="RefSeq" id="WP_154322727.1">
    <property type="nucleotide sequence ID" value="NZ_CP045695.1"/>
</dbReference>
<protein>
    <submittedName>
        <fullName evidence="1">Uncharacterized protein</fullName>
    </submittedName>
</protein>
<accession>A0A844F786</accession>
<name>A0A844F786_CLOSV</name>
<evidence type="ECO:0000313" key="2">
    <source>
        <dbReference type="Proteomes" id="UP000462363"/>
    </source>
</evidence>
<proteinExistence type="predicted"/>
<dbReference type="Proteomes" id="UP000462363">
    <property type="component" value="Unassembled WGS sequence"/>
</dbReference>
<organism evidence="1 2">
    <name type="scientific">Clostridium scindens (strain JCM 10418 / VPI 12708)</name>
    <dbReference type="NCBI Taxonomy" id="29347"/>
    <lineage>
        <taxon>Bacteria</taxon>
        <taxon>Bacillati</taxon>
        <taxon>Bacillota</taxon>
        <taxon>Clostridia</taxon>
        <taxon>Lachnospirales</taxon>
        <taxon>Lachnospiraceae</taxon>
    </lineage>
</organism>
<dbReference type="EMBL" id="VUMB01000002">
    <property type="protein sequence ID" value="MSS38967.1"/>
    <property type="molecule type" value="Genomic_DNA"/>
</dbReference>
<evidence type="ECO:0000313" key="1">
    <source>
        <dbReference type="EMBL" id="MSS38967.1"/>
    </source>
</evidence>